<sequence length="55" mass="6242">MQDRKCGACDHCDEDRIPAISHTELAKISRLYATRRSICRSVLLNERALNAIQQA</sequence>
<protein>
    <submittedName>
        <fullName evidence="1">Uncharacterized protein</fullName>
    </submittedName>
</protein>
<dbReference type="AlphaFoldDB" id="A0A9X4I2D3"/>
<name>A0A9X4I2D3_9PSED</name>
<proteinExistence type="predicted"/>
<comment type="caution">
    <text evidence="1">The sequence shown here is derived from an EMBL/GenBank/DDBJ whole genome shotgun (WGS) entry which is preliminary data.</text>
</comment>
<evidence type="ECO:0000313" key="2">
    <source>
        <dbReference type="Proteomes" id="UP001150728"/>
    </source>
</evidence>
<evidence type="ECO:0000313" key="1">
    <source>
        <dbReference type="EMBL" id="MDD2115057.1"/>
    </source>
</evidence>
<accession>A0A9X4I2D3</accession>
<reference evidence="1" key="1">
    <citation type="submission" date="2022-07" db="EMBL/GenBank/DDBJ databases">
        <title>Multi-strain Analysis of Pseudomonas putida Reveals Metabolic and Genetic Diversity.</title>
        <authorList>
            <person name="Monk J.M."/>
        </authorList>
    </citation>
    <scope>NUCLEOTIDE SEQUENCE</scope>
    <source>
        <strain evidence="1">17633</strain>
    </source>
</reference>
<gene>
    <name evidence="1" type="ORF">NP554_25040</name>
</gene>
<organism evidence="1 2">
    <name type="scientific">Pseudomonas asiatica</name>
    <dbReference type="NCBI Taxonomy" id="2219225"/>
    <lineage>
        <taxon>Bacteria</taxon>
        <taxon>Pseudomonadati</taxon>
        <taxon>Pseudomonadota</taxon>
        <taxon>Gammaproteobacteria</taxon>
        <taxon>Pseudomonadales</taxon>
        <taxon>Pseudomonadaceae</taxon>
        <taxon>Pseudomonas</taxon>
    </lineage>
</organism>
<dbReference type="RefSeq" id="WP_170978841.1">
    <property type="nucleotide sequence ID" value="NZ_JANIAM010000027.1"/>
</dbReference>
<dbReference type="Proteomes" id="UP001150728">
    <property type="component" value="Unassembled WGS sequence"/>
</dbReference>
<dbReference type="EMBL" id="JANIAM010000027">
    <property type="protein sequence ID" value="MDD2115057.1"/>
    <property type="molecule type" value="Genomic_DNA"/>
</dbReference>